<name>A0AAV2F7E7_9ROSI</name>
<evidence type="ECO:0000313" key="2">
    <source>
        <dbReference type="Proteomes" id="UP001497516"/>
    </source>
</evidence>
<dbReference type="Proteomes" id="UP001497516">
    <property type="component" value="Chromosome 6"/>
</dbReference>
<protein>
    <submittedName>
        <fullName evidence="1">Uncharacterized protein</fullName>
    </submittedName>
</protein>
<sequence length="92" mass="10754">MHSIGMKDTSMHLVSIVAQAINKYSHNRSPFIYKLVITALAKYFWVDLNIYDEVGGTHRFDEDILKNQHLIEKEGTVKWIKGKHLNKLTKVW</sequence>
<gene>
    <name evidence="1" type="ORF">LTRI10_LOCUS34665</name>
</gene>
<proteinExistence type="predicted"/>
<accession>A0AAV2F7E7</accession>
<dbReference type="EMBL" id="OZ034819">
    <property type="protein sequence ID" value="CAL1394144.1"/>
    <property type="molecule type" value="Genomic_DNA"/>
</dbReference>
<keyword evidence="2" id="KW-1185">Reference proteome</keyword>
<evidence type="ECO:0000313" key="1">
    <source>
        <dbReference type="EMBL" id="CAL1394144.1"/>
    </source>
</evidence>
<dbReference type="AlphaFoldDB" id="A0AAV2F7E7"/>
<reference evidence="1 2" key="1">
    <citation type="submission" date="2024-04" db="EMBL/GenBank/DDBJ databases">
        <authorList>
            <person name="Fracassetti M."/>
        </authorList>
    </citation>
    <scope>NUCLEOTIDE SEQUENCE [LARGE SCALE GENOMIC DNA]</scope>
</reference>
<organism evidence="1 2">
    <name type="scientific">Linum trigynum</name>
    <dbReference type="NCBI Taxonomy" id="586398"/>
    <lineage>
        <taxon>Eukaryota</taxon>
        <taxon>Viridiplantae</taxon>
        <taxon>Streptophyta</taxon>
        <taxon>Embryophyta</taxon>
        <taxon>Tracheophyta</taxon>
        <taxon>Spermatophyta</taxon>
        <taxon>Magnoliopsida</taxon>
        <taxon>eudicotyledons</taxon>
        <taxon>Gunneridae</taxon>
        <taxon>Pentapetalae</taxon>
        <taxon>rosids</taxon>
        <taxon>fabids</taxon>
        <taxon>Malpighiales</taxon>
        <taxon>Linaceae</taxon>
        <taxon>Linum</taxon>
    </lineage>
</organism>